<protein>
    <submittedName>
        <fullName evidence="6">FCD domain-containing protein</fullName>
    </submittedName>
</protein>
<dbReference type="SUPFAM" id="SSF48008">
    <property type="entry name" value="GntR ligand-binding domain-like"/>
    <property type="match status" value="1"/>
</dbReference>
<comment type="caution">
    <text evidence="6">The sequence shown here is derived from an EMBL/GenBank/DDBJ whole genome shotgun (WGS) entry which is preliminary data.</text>
</comment>
<feature type="compositionally biased region" description="Low complexity" evidence="4">
    <location>
        <begin position="117"/>
        <end position="126"/>
    </location>
</feature>
<evidence type="ECO:0000256" key="1">
    <source>
        <dbReference type="ARBA" id="ARBA00023015"/>
    </source>
</evidence>
<evidence type="ECO:0000256" key="4">
    <source>
        <dbReference type="SAM" id="MobiDB-lite"/>
    </source>
</evidence>
<organism evidence="6 7">
    <name type="scientific">Jiella avicenniae</name>
    <dbReference type="NCBI Taxonomy" id="2907202"/>
    <lineage>
        <taxon>Bacteria</taxon>
        <taxon>Pseudomonadati</taxon>
        <taxon>Pseudomonadota</taxon>
        <taxon>Alphaproteobacteria</taxon>
        <taxon>Hyphomicrobiales</taxon>
        <taxon>Aurantimonadaceae</taxon>
        <taxon>Jiella</taxon>
    </lineage>
</organism>
<evidence type="ECO:0000256" key="2">
    <source>
        <dbReference type="ARBA" id="ARBA00023125"/>
    </source>
</evidence>
<dbReference type="InterPro" id="IPR011711">
    <property type="entry name" value="GntR_C"/>
</dbReference>
<dbReference type="Pfam" id="PF07729">
    <property type="entry name" value="FCD"/>
    <property type="match status" value="1"/>
</dbReference>
<dbReference type="InterPro" id="IPR008920">
    <property type="entry name" value="TF_FadR/GntR_C"/>
</dbReference>
<sequence>MNEVERQALAAVTAAGETEGVDYAEANARFHELIQQGAHNRVLASTIGDLSLRTLPWRGAQFRARASRIVESQREHRAILDAILSRDAAEAASLMRAHIGASFVGIVDMVRRRVETSSPWSESASSLPATGRRKGSARESGHHPPLPFVPRRDVS</sequence>
<keyword evidence="7" id="KW-1185">Reference proteome</keyword>
<proteinExistence type="predicted"/>
<keyword evidence="3" id="KW-0804">Transcription</keyword>
<dbReference type="Gene3D" id="1.20.120.530">
    <property type="entry name" value="GntR ligand-binding domain-like"/>
    <property type="match status" value="1"/>
</dbReference>
<gene>
    <name evidence="6" type="ORF">LZD57_10945</name>
</gene>
<feature type="domain" description="GntR C-terminal" evidence="5">
    <location>
        <begin position="5"/>
        <end position="100"/>
    </location>
</feature>
<evidence type="ECO:0000259" key="5">
    <source>
        <dbReference type="Pfam" id="PF07729"/>
    </source>
</evidence>
<reference evidence="6" key="1">
    <citation type="submission" date="2022-01" db="EMBL/GenBank/DDBJ databases">
        <title>Jiella avicenniae sp. nov., a novel endophytic bacterium isolated from bark of Avicennia marina.</title>
        <authorList>
            <person name="Tuo L."/>
        </authorList>
    </citation>
    <scope>NUCLEOTIDE SEQUENCE</scope>
    <source>
        <strain evidence="6">CBK1P-4</strain>
    </source>
</reference>
<name>A0A9X1P2E1_9HYPH</name>
<dbReference type="PANTHER" id="PTHR43537:SF49">
    <property type="entry name" value="TRANSCRIPTIONAL REGULATORY PROTEIN"/>
    <property type="match status" value="1"/>
</dbReference>
<evidence type="ECO:0000256" key="3">
    <source>
        <dbReference type="ARBA" id="ARBA00023163"/>
    </source>
</evidence>
<keyword evidence="1" id="KW-0805">Transcription regulation</keyword>
<accession>A0A9X1P2E1</accession>
<evidence type="ECO:0000313" key="7">
    <source>
        <dbReference type="Proteomes" id="UP001139035"/>
    </source>
</evidence>
<evidence type="ECO:0000313" key="6">
    <source>
        <dbReference type="EMBL" id="MCE7028504.1"/>
    </source>
</evidence>
<feature type="region of interest" description="Disordered" evidence="4">
    <location>
        <begin position="116"/>
        <end position="155"/>
    </location>
</feature>
<dbReference type="EMBL" id="JAJUWU010000009">
    <property type="protein sequence ID" value="MCE7028504.1"/>
    <property type="molecule type" value="Genomic_DNA"/>
</dbReference>
<dbReference type="GO" id="GO:0003677">
    <property type="term" value="F:DNA binding"/>
    <property type="evidence" value="ECO:0007669"/>
    <property type="project" value="UniProtKB-KW"/>
</dbReference>
<dbReference type="PANTHER" id="PTHR43537">
    <property type="entry name" value="TRANSCRIPTIONAL REGULATOR, GNTR FAMILY"/>
    <property type="match status" value="1"/>
</dbReference>
<dbReference type="AlphaFoldDB" id="A0A9X1P2E1"/>
<dbReference type="Proteomes" id="UP001139035">
    <property type="component" value="Unassembled WGS sequence"/>
</dbReference>
<keyword evidence="2" id="KW-0238">DNA-binding</keyword>